<protein>
    <submittedName>
        <fullName evidence="1">Uncharacterized protein</fullName>
    </submittedName>
</protein>
<comment type="caution">
    <text evidence="1">The sequence shown here is derived from an EMBL/GenBank/DDBJ whole genome shotgun (WGS) entry which is preliminary data.</text>
</comment>
<dbReference type="Proteomes" id="UP000615580">
    <property type="component" value="Unassembled WGS sequence"/>
</dbReference>
<sequence length="180" mass="20267">MQARHLKLLLIEVDALKTHMRVQNFDPRYGSSSGGGLPAPGNLPAISLHAHITKELTHWEATLGIDPHIADDPCERIALSAYYVAEHPDADLFLQDLTQWVRQAEKLVGRGPTLLDLASRPERRQSAKSIIYKLAQRRIHVTRQHLHTWGARGHISVTHDGTQPKYLLSEVLAWVTRDSD</sequence>
<gene>
    <name evidence="1" type="ORF">I4J41_06950</name>
</gene>
<accession>A0ABS0LDU2</accession>
<proteinExistence type="predicted"/>
<dbReference type="EMBL" id="JADQUG010000024">
    <property type="protein sequence ID" value="MBG9354344.1"/>
    <property type="molecule type" value="Genomic_DNA"/>
</dbReference>
<evidence type="ECO:0000313" key="1">
    <source>
        <dbReference type="EMBL" id="MBG9354344.1"/>
    </source>
</evidence>
<evidence type="ECO:0000313" key="2">
    <source>
        <dbReference type="Proteomes" id="UP000615580"/>
    </source>
</evidence>
<reference evidence="1 2" key="1">
    <citation type="journal article" date="2020" name="J. Clin. Microbiol.">
        <title>Assessing the Genetic Diversity of Austrian Corynebacterium diphtheriae Clinical Isolates, 2011-2019.</title>
        <authorList>
            <person name="Schaeffer J."/>
            <person name="Huhulescu S."/>
            <person name="Stoeger A."/>
            <person name="Allerberger F."/>
            <person name="Ruppitsch W."/>
        </authorList>
    </citation>
    <scope>NUCLEOTIDE SEQUENCE [LARGE SCALE GENOMIC DNA]</scope>
    <source>
        <strain evidence="1 2">04-17</strain>
    </source>
</reference>
<keyword evidence="2" id="KW-1185">Reference proteome</keyword>
<name>A0ABS0LDU2_9CORY</name>
<organism evidence="1 2">
    <name type="scientific">Corynebacterium belfantii</name>
    <dbReference type="NCBI Taxonomy" id="2014537"/>
    <lineage>
        <taxon>Bacteria</taxon>
        <taxon>Bacillati</taxon>
        <taxon>Actinomycetota</taxon>
        <taxon>Actinomycetes</taxon>
        <taxon>Mycobacteriales</taxon>
        <taxon>Corynebacteriaceae</taxon>
        <taxon>Corynebacterium</taxon>
    </lineage>
</organism>